<reference evidence="1 2" key="1">
    <citation type="journal article" date="2010" name="Proc. Natl. Acad. Sci. U.S.A.">
        <title>Enigmatic, ultrasmall, uncultivated Archaea.</title>
        <authorList>
            <person name="Baker B.J."/>
            <person name="Comolli L.R."/>
            <person name="Dick G.J."/>
            <person name="Hauser L.J."/>
            <person name="Hyatt D."/>
            <person name="Dill B.D."/>
            <person name="Land M.L."/>
            <person name="Verberkmoes N.C."/>
            <person name="Hettich R.L."/>
            <person name="Banfield J.F."/>
        </authorList>
    </citation>
    <scope>NUCLEOTIDE SEQUENCE [LARGE SCALE GENOMIC DNA]</scope>
</reference>
<dbReference type="Gene3D" id="1.10.510.10">
    <property type="entry name" value="Transferase(Phosphotransferase) domain 1"/>
    <property type="match status" value="1"/>
</dbReference>
<dbReference type="EMBL" id="GG730075">
    <property type="protein sequence ID" value="EEZ92532.1"/>
    <property type="molecule type" value="Genomic_DNA"/>
</dbReference>
<evidence type="ECO:0000313" key="1">
    <source>
        <dbReference type="EMBL" id="EEZ92532.1"/>
    </source>
</evidence>
<dbReference type="Proteomes" id="UP000009375">
    <property type="component" value="Unassembled WGS sequence"/>
</dbReference>
<dbReference type="GO" id="GO:0004674">
    <property type="term" value="F:protein serine/threonine kinase activity"/>
    <property type="evidence" value="ECO:0007669"/>
    <property type="project" value="UniProtKB-KW"/>
</dbReference>
<sequence>MVLSQILMREEADHKVIRKKYNSFNSYKWLISPLFRVFYPFAISSKSRLERELNFLNSGNEIKKPKVYSFDTSLKEMDREYIEGDVEYCDGSKTGKLLSSIHKEGYSLGDSKLDNFICNQEGAYIIDSEQAIKSDKKRYNYWDVSFLILSAAYYNYSNKIGFKRFLEGFSKEYIYWQDYQKRAIKGIYSLVFLFMPLQHLYSLKEAISKR</sequence>
<dbReference type="SUPFAM" id="SSF56112">
    <property type="entry name" value="Protein kinase-like (PK-like)"/>
    <property type="match status" value="1"/>
</dbReference>
<dbReference type="AlphaFoldDB" id="D2EGJ5"/>
<evidence type="ECO:0000313" key="2">
    <source>
        <dbReference type="Proteomes" id="UP000009375"/>
    </source>
</evidence>
<name>D2EGJ5_PARA4</name>
<protein>
    <submittedName>
        <fullName evidence="1">Mn2+-dependent serine/threonine protein kinase</fullName>
    </submittedName>
</protein>
<keyword evidence="1" id="KW-0808">Transferase</keyword>
<accession>D2EGJ5</accession>
<keyword evidence="1" id="KW-0723">Serine/threonine-protein kinase</keyword>
<dbReference type="InterPro" id="IPR011009">
    <property type="entry name" value="Kinase-like_dom_sf"/>
</dbReference>
<organism evidence="1 2">
    <name type="scientific">Candidatus Parvarchaeum acidiphilum ARMAN-4</name>
    <dbReference type="NCBI Taxonomy" id="662760"/>
    <lineage>
        <taxon>Archaea</taxon>
        <taxon>Candidatus Parvarchaeota</taxon>
        <taxon>Candidatus Parvarchaeum</taxon>
    </lineage>
</organism>
<gene>
    <name evidence="1" type="ORF">BJBARM4_0894</name>
</gene>
<proteinExistence type="predicted"/>
<keyword evidence="1" id="KW-0418">Kinase</keyword>